<evidence type="ECO:0000256" key="4">
    <source>
        <dbReference type="ARBA" id="ARBA00023172"/>
    </source>
</evidence>
<dbReference type="GO" id="GO:0006310">
    <property type="term" value="P:DNA recombination"/>
    <property type="evidence" value="ECO:0007669"/>
    <property type="project" value="UniProtKB-KW"/>
</dbReference>
<proteinExistence type="inferred from homology"/>
<dbReference type="InterPro" id="IPR011010">
    <property type="entry name" value="DNA_brk_join_enz"/>
</dbReference>
<dbReference type="InterPro" id="IPR010998">
    <property type="entry name" value="Integrase_recombinase_N"/>
</dbReference>
<dbReference type="SUPFAM" id="SSF56349">
    <property type="entry name" value="DNA breaking-rejoining enzymes"/>
    <property type="match status" value="1"/>
</dbReference>
<accession>A0A368Y857</accession>
<feature type="domain" description="Tyr recombinase" evidence="5">
    <location>
        <begin position="41"/>
        <end position="231"/>
    </location>
</feature>
<gene>
    <name evidence="6" type="ORF">DES41_101998</name>
</gene>
<organism evidence="6 7">
    <name type="scientific">Pseudorhodoferax soli</name>
    <dbReference type="NCBI Taxonomy" id="545864"/>
    <lineage>
        <taxon>Bacteria</taxon>
        <taxon>Pseudomonadati</taxon>
        <taxon>Pseudomonadota</taxon>
        <taxon>Betaproteobacteria</taxon>
        <taxon>Burkholderiales</taxon>
        <taxon>Comamonadaceae</taxon>
    </lineage>
</organism>
<dbReference type="PANTHER" id="PTHR30629">
    <property type="entry name" value="PROPHAGE INTEGRASE"/>
    <property type="match status" value="1"/>
</dbReference>
<protein>
    <submittedName>
        <fullName evidence="6">Phage integrase family protein</fullName>
    </submittedName>
</protein>
<name>A0A368Y857_9BURK</name>
<comment type="similarity">
    <text evidence="1">Belongs to the 'phage' integrase family.</text>
</comment>
<dbReference type="GO" id="GO:0003677">
    <property type="term" value="F:DNA binding"/>
    <property type="evidence" value="ECO:0007669"/>
    <property type="project" value="UniProtKB-KW"/>
</dbReference>
<dbReference type="InterPro" id="IPR013762">
    <property type="entry name" value="Integrase-like_cat_sf"/>
</dbReference>
<dbReference type="EMBL" id="QPJK01000001">
    <property type="protein sequence ID" value="RCW76392.1"/>
    <property type="molecule type" value="Genomic_DNA"/>
</dbReference>
<evidence type="ECO:0000256" key="3">
    <source>
        <dbReference type="ARBA" id="ARBA00023125"/>
    </source>
</evidence>
<dbReference type="Proteomes" id="UP000252884">
    <property type="component" value="Unassembled WGS sequence"/>
</dbReference>
<keyword evidence="7" id="KW-1185">Reference proteome</keyword>
<reference evidence="6 7" key="1">
    <citation type="submission" date="2018-07" db="EMBL/GenBank/DDBJ databases">
        <title>Genomic Encyclopedia of Type Strains, Phase IV (KMG-IV): sequencing the most valuable type-strain genomes for metagenomic binning, comparative biology and taxonomic classification.</title>
        <authorList>
            <person name="Goeker M."/>
        </authorList>
    </citation>
    <scope>NUCLEOTIDE SEQUENCE [LARGE SCALE GENOMIC DNA]</scope>
    <source>
        <strain evidence="6 7">DSM 21634</strain>
    </source>
</reference>
<keyword evidence="2" id="KW-0229">DNA integration</keyword>
<dbReference type="AlphaFoldDB" id="A0A368Y857"/>
<dbReference type="Gene3D" id="1.10.443.10">
    <property type="entry name" value="Intergrase catalytic core"/>
    <property type="match status" value="1"/>
</dbReference>
<dbReference type="PROSITE" id="PS51898">
    <property type="entry name" value="TYR_RECOMBINASE"/>
    <property type="match status" value="1"/>
</dbReference>
<dbReference type="Gene3D" id="1.10.150.130">
    <property type="match status" value="1"/>
</dbReference>
<comment type="caution">
    <text evidence="6">The sequence shown here is derived from an EMBL/GenBank/DDBJ whole genome shotgun (WGS) entry which is preliminary data.</text>
</comment>
<evidence type="ECO:0000256" key="2">
    <source>
        <dbReference type="ARBA" id="ARBA00022908"/>
    </source>
</evidence>
<evidence type="ECO:0000256" key="1">
    <source>
        <dbReference type="ARBA" id="ARBA00008857"/>
    </source>
</evidence>
<dbReference type="PANTHER" id="PTHR30629:SF2">
    <property type="entry name" value="PROPHAGE INTEGRASE INTS-RELATED"/>
    <property type="match status" value="1"/>
</dbReference>
<evidence type="ECO:0000259" key="5">
    <source>
        <dbReference type="PROSITE" id="PS51898"/>
    </source>
</evidence>
<keyword evidence="4" id="KW-0233">DNA recombination</keyword>
<evidence type="ECO:0000313" key="6">
    <source>
        <dbReference type="EMBL" id="RCW76392.1"/>
    </source>
</evidence>
<dbReference type="InterPro" id="IPR050808">
    <property type="entry name" value="Phage_Integrase"/>
</dbReference>
<dbReference type="InterPro" id="IPR002104">
    <property type="entry name" value="Integrase_catalytic"/>
</dbReference>
<sequence length="252" mass="29103">MANDALRYLFRMFHFAVKRRWIDTNPASGFDLSDAGGAEKSRQRWLNRDELAALAKAMRDTRNFGRQNELAAWLLLALCVRKMELLSAQWSSFDLERGIWSLRPSRTKTSHAIEIPLAASVLHWLEEVKVFSGNSEYLFPARRLIHMKAGVPRKNRFGHISPDTLNAALHRLPLDDMDHFTVHDMRRTARTHMAALGVDRFVAERALNHKVRDIEGVYNRYDYFEERKAALHLWARLLAGISCSPKKLHADD</sequence>
<evidence type="ECO:0000313" key="7">
    <source>
        <dbReference type="Proteomes" id="UP000252884"/>
    </source>
</evidence>
<dbReference type="GO" id="GO:0015074">
    <property type="term" value="P:DNA integration"/>
    <property type="evidence" value="ECO:0007669"/>
    <property type="project" value="UniProtKB-KW"/>
</dbReference>
<dbReference type="Pfam" id="PF00589">
    <property type="entry name" value="Phage_integrase"/>
    <property type="match status" value="1"/>
</dbReference>
<dbReference type="CDD" id="cd00801">
    <property type="entry name" value="INT_P4_C"/>
    <property type="match status" value="1"/>
</dbReference>
<keyword evidence="3" id="KW-0238">DNA-binding</keyword>